<gene>
    <name evidence="1" type="ORF">SMTD_LOCUS11047</name>
</gene>
<evidence type="ECO:0000313" key="1">
    <source>
        <dbReference type="EMBL" id="VDP56893.1"/>
    </source>
</evidence>
<reference evidence="1 2" key="1">
    <citation type="submission" date="2018-11" db="EMBL/GenBank/DDBJ databases">
        <authorList>
            <consortium name="Pathogen Informatics"/>
        </authorList>
    </citation>
    <scope>NUCLEOTIDE SEQUENCE [LARGE SCALE GENOMIC DNA]</scope>
    <source>
        <strain>Denwood</strain>
        <strain evidence="2">Zambia</strain>
    </source>
</reference>
<dbReference type="AlphaFoldDB" id="A0A183P9L1"/>
<keyword evidence="2" id="KW-1185">Reference proteome</keyword>
<name>A0A183P9L1_9TREM</name>
<dbReference type="EMBL" id="UZAL01031109">
    <property type="protein sequence ID" value="VDP56893.1"/>
    <property type="molecule type" value="Genomic_DNA"/>
</dbReference>
<proteinExistence type="predicted"/>
<organism evidence="1 2">
    <name type="scientific">Schistosoma mattheei</name>
    <dbReference type="NCBI Taxonomy" id="31246"/>
    <lineage>
        <taxon>Eukaryota</taxon>
        <taxon>Metazoa</taxon>
        <taxon>Spiralia</taxon>
        <taxon>Lophotrochozoa</taxon>
        <taxon>Platyhelminthes</taxon>
        <taxon>Trematoda</taxon>
        <taxon>Digenea</taxon>
        <taxon>Strigeidida</taxon>
        <taxon>Schistosomatoidea</taxon>
        <taxon>Schistosomatidae</taxon>
        <taxon>Schistosoma</taxon>
    </lineage>
</organism>
<protein>
    <submittedName>
        <fullName evidence="1">Uncharacterized protein</fullName>
    </submittedName>
</protein>
<evidence type="ECO:0000313" key="2">
    <source>
        <dbReference type="Proteomes" id="UP000269396"/>
    </source>
</evidence>
<sequence length="47" mass="5714">MSFLHLYLFKQNFLINIFFNRLILMMLNHGFSFPSFDNHYILANLNC</sequence>
<accession>A0A183P9L1</accession>
<dbReference type="Proteomes" id="UP000269396">
    <property type="component" value="Unassembled WGS sequence"/>
</dbReference>